<proteinExistence type="predicted"/>
<name>A0AAD2CT93_9STRA</name>
<evidence type="ECO:0000313" key="3">
    <source>
        <dbReference type="Proteomes" id="UP001295423"/>
    </source>
</evidence>
<evidence type="ECO:0000256" key="1">
    <source>
        <dbReference type="SAM" id="MobiDB-lite"/>
    </source>
</evidence>
<feature type="compositionally biased region" description="Low complexity" evidence="1">
    <location>
        <begin position="106"/>
        <end position="122"/>
    </location>
</feature>
<dbReference type="Proteomes" id="UP001295423">
    <property type="component" value="Unassembled WGS sequence"/>
</dbReference>
<protein>
    <submittedName>
        <fullName evidence="2">Uncharacterized protein</fullName>
    </submittedName>
</protein>
<gene>
    <name evidence="2" type="ORF">CYCCA115_LOCUS9658</name>
</gene>
<reference evidence="2" key="1">
    <citation type="submission" date="2023-08" db="EMBL/GenBank/DDBJ databases">
        <authorList>
            <person name="Audoor S."/>
            <person name="Bilcke G."/>
        </authorList>
    </citation>
    <scope>NUCLEOTIDE SEQUENCE</scope>
</reference>
<feature type="region of interest" description="Disordered" evidence="1">
    <location>
        <begin position="80"/>
        <end position="126"/>
    </location>
</feature>
<dbReference type="AlphaFoldDB" id="A0AAD2CT93"/>
<organism evidence="2 3">
    <name type="scientific">Cylindrotheca closterium</name>
    <dbReference type="NCBI Taxonomy" id="2856"/>
    <lineage>
        <taxon>Eukaryota</taxon>
        <taxon>Sar</taxon>
        <taxon>Stramenopiles</taxon>
        <taxon>Ochrophyta</taxon>
        <taxon>Bacillariophyta</taxon>
        <taxon>Bacillariophyceae</taxon>
        <taxon>Bacillariophycidae</taxon>
        <taxon>Bacillariales</taxon>
        <taxon>Bacillariaceae</taxon>
        <taxon>Cylindrotheca</taxon>
    </lineage>
</organism>
<accession>A0AAD2CT93</accession>
<keyword evidence="3" id="KW-1185">Reference proteome</keyword>
<dbReference type="EMBL" id="CAKOGP040001446">
    <property type="protein sequence ID" value="CAJ1945514.1"/>
    <property type="molecule type" value="Genomic_DNA"/>
</dbReference>
<sequence length="289" mass="33116">MEGWTLYGDESMLTLEREGVMLRFDIKIPTCDGMVFGIYIKPLTNDDVIKHVMNHMPGEDYTARTDKDPLGCGMALTQIPPMKSQDTTSQVRKGEKAKQLGDCQVSEAAEGETSGAASSETSDWVDKIDKIDDKNEEEEQETKIDNCLIVDKEKLTMSNHEEELEMSNKLAMNDVEKMSDKDKMRDKEKELAISKEDLVTPRSKKENMKKSEVGKLFHVKKWTRSELFNSEREYCLRKMRANVCDGHDENLFVIEGWSDSKYDKNAMQQSICWKSVLADIRLLVFVQTD</sequence>
<comment type="caution">
    <text evidence="2">The sequence shown here is derived from an EMBL/GenBank/DDBJ whole genome shotgun (WGS) entry which is preliminary data.</text>
</comment>
<evidence type="ECO:0000313" key="2">
    <source>
        <dbReference type="EMBL" id="CAJ1945514.1"/>
    </source>
</evidence>